<keyword evidence="3" id="KW-1185">Reference proteome</keyword>
<dbReference type="KEGG" id="cbae:COR50_15190"/>
<dbReference type="Proteomes" id="UP000220133">
    <property type="component" value="Chromosome"/>
</dbReference>
<evidence type="ECO:0008006" key="4">
    <source>
        <dbReference type="Google" id="ProtNLM"/>
    </source>
</evidence>
<gene>
    <name evidence="2" type="ORF">COR50_15190</name>
</gene>
<sequence>MNSTPMASQQKLARLTGFIYLVVVPTGFFTLGYLPTSFINWKDAGVTAQNIKEAELLFRFGIACTVICYLLF</sequence>
<reference evidence="2 3" key="1">
    <citation type="submission" date="2017-10" db="EMBL/GenBank/DDBJ databases">
        <title>Paenichitinophaga pekingensis gen. nov., sp. nov., isolated from activated sludge.</title>
        <authorList>
            <person name="Jin D."/>
            <person name="Kong X."/>
            <person name="Deng Y."/>
            <person name="Bai Z."/>
        </authorList>
    </citation>
    <scope>NUCLEOTIDE SEQUENCE [LARGE SCALE GENOMIC DNA]</scope>
    <source>
        <strain evidence="2 3">13</strain>
    </source>
</reference>
<keyword evidence="1" id="KW-0472">Membrane</keyword>
<keyword evidence="1" id="KW-0812">Transmembrane</keyword>
<keyword evidence="1" id="KW-1133">Transmembrane helix</keyword>
<dbReference type="EMBL" id="CP023777">
    <property type="protein sequence ID" value="ATL48400.1"/>
    <property type="molecule type" value="Genomic_DNA"/>
</dbReference>
<evidence type="ECO:0000313" key="2">
    <source>
        <dbReference type="EMBL" id="ATL48400.1"/>
    </source>
</evidence>
<evidence type="ECO:0000256" key="1">
    <source>
        <dbReference type="SAM" id="Phobius"/>
    </source>
</evidence>
<protein>
    <recommendedName>
        <fullName evidence="4">DUF4386 domain-containing protein</fullName>
    </recommendedName>
</protein>
<dbReference type="InterPro" id="IPR025495">
    <property type="entry name" value="DUF4386"/>
</dbReference>
<organism evidence="2 3">
    <name type="scientific">Chitinophaga caeni</name>
    <dbReference type="NCBI Taxonomy" id="2029983"/>
    <lineage>
        <taxon>Bacteria</taxon>
        <taxon>Pseudomonadati</taxon>
        <taxon>Bacteroidota</taxon>
        <taxon>Chitinophagia</taxon>
        <taxon>Chitinophagales</taxon>
        <taxon>Chitinophagaceae</taxon>
        <taxon>Chitinophaga</taxon>
    </lineage>
</organism>
<accession>A0A291QWU0</accession>
<evidence type="ECO:0000313" key="3">
    <source>
        <dbReference type="Proteomes" id="UP000220133"/>
    </source>
</evidence>
<name>A0A291QWU0_9BACT</name>
<dbReference type="AlphaFoldDB" id="A0A291QWU0"/>
<proteinExistence type="predicted"/>
<feature type="transmembrane region" description="Helical" evidence="1">
    <location>
        <begin position="12"/>
        <end position="34"/>
    </location>
</feature>
<dbReference type="Pfam" id="PF14329">
    <property type="entry name" value="DUF4386"/>
    <property type="match status" value="1"/>
</dbReference>